<dbReference type="FunFam" id="1.10.8.350:FF:000001">
    <property type="entry name" value="Lytic murein transglycosylase B"/>
    <property type="match status" value="1"/>
</dbReference>
<organism evidence="3 4">
    <name type="scientific">Thioalbus denitrificans</name>
    <dbReference type="NCBI Taxonomy" id="547122"/>
    <lineage>
        <taxon>Bacteria</taxon>
        <taxon>Pseudomonadati</taxon>
        <taxon>Pseudomonadota</taxon>
        <taxon>Gammaproteobacteria</taxon>
        <taxon>Chromatiales</taxon>
        <taxon>Ectothiorhodospiraceae</taxon>
        <taxon>Thioalbus</taxon>
    </lineage>
</organism>
<dbReference type="InterPro" id="IPR011970">
    <property type="entry name" value="MltB_2"/>
</dbReference>
<dbReference type="OrthoDB" id="9772911at2"/>
<name>A0A369CH15_9GAMM</name>
<feature type="domain" description="Transglycosylase SLT" evidence="2">
    <location>
        <begin position="26"/>
        <end position="317"/>
    </location>
</feature>
<proteinExistence type="predicted"/>
<dbReference type="PANTHER" id="PTHR30163">
    <property type="entry name" value="MEMBRANE-BOUND LYTIC MUREIN TRANSGLYCOSYLASE B"/>
    <property type="match status" value="1"/>
</dbReference>
<keyword evidence="1" id="KW-0732">Signal</keyword>
<dbReference type="CDD" id="cd13399">
    <property type="entry name" value="Slt35-like"/>
    <property type="match status" value="1"/>
</dbReference>
<dbReference type="GO" id="GO:0009253">
    <property type="term" value="P:peptidoglycan catabolic process"/>
    <property type="evidence" value="ECO:0007669"/>
    <property type="project" value="TreeGrafter"/>
</dbReference>
<feature type="signal peptide" evidence="1">
    <location>
        <begin position="1"/>
        <end position="20"/>
    </location>
</feature>
<gene>
    <name evidence="3" type="ORF">DFQ59_101671</name>
</gene>
<feature type="chain" id="PRO_5016900726" evidence="1">
    <location>
        <begin position="21"/>
        <end position="322"/>
    </location>
</feature>
<reference evidence="3 4" key="1">
    <citation type="submission" date="2018-07" db="EMBL/GenBank/DDBJ databases">
        <title>Genomic Encyclopedia of Type Strains, Phase IV (KMG-IV): sequencing the most valuable type-strain genomes for metagenomic binning, comparative biology and taxonomic classification.</title>
        <authorList>
            <person name="Goeker M."/>
        </authorList>
    </citation>
    <scope>NUCLEOTIDE SEQUENCE [LARGE SCALE GENOMIC DNA]</scope>
    <source>
        <strain evidence="3 4">DSM 26407</strain>
    </source>
</reference>
<evidence type="ECO:0000256" key="1">
    <source>
        <dbReference type="SAM" id="SignalP"/>
    </source>
</evidence>
<dbReference type="PANTHER" id="PTHR30163:SF8">
    <property type="entry name" value="LYTIC MUREIN TRANSGLYCOSYLASE"/>
    <property type="match status" value="1"/>
</dbReference>
<dbReference type="Proteomes" id="UP000252707">
    <property type="component" value="Unassembled WGS sequence"/>
</dbReference>
<sequence>MRPLLSLPSLLLTLALPAAAAESVAFDAWLSALRAEAAGRGISAPVLDAALADVAPIPRVLELDRKQPEFTLSFAEYLERVVPDRRVRQGQRLLAQHRDLLESVAARYHVQPRFIVALWGIETDFGRLTGGFPVVGALATLAWEGRRRAFFRGELLDALQILEEGHVTPAAMQGSWAGAMGQPQFMPSSFRRFAEDFDGDGRRDIWGTRADVFASAANYLARSGWRDDQTWGREVRLPRGFDRSLLGLETGKRLSEWQALGVRRADGRDLPTRDLPASLVRPGGDTGPVYAVYDNYRVLMRWNRSTYFATAVGVLSDRIGGR</sequence>
<comment type="caution">
    <text evidence="3">The sequence shown here is derived from an EMBL/GenBank/DDBJ whole genome shotgun (WGS) entry which is preliminary data.</text>
</comment>
<keyword evidence="4" id="KW-1185">Reference proteome</keyword>
<evidence type="ECO:0000259" key="2">
    <source>
        <dbReference type="Pfam" id="PF13406"/>
    </source>
</evidence>
<accession>A0A369CH15</accession>
<dbReference type="NCBIfam" id="TIGR02283">
    <property type="entry name" value="MltB_2"/>
    <property type="match status" value="1"/>
</dbReference>
<dbReference type="InterPro" id="IPR023346">
    <property type="entry name" value="Lysozyme-like_dom_sf"/>
</dbReference>
<dbReference type="InterPro" id="IPR043426">
    <property type="entry name" value="MltB-like"/>
</dbReference>
<evidence type="ECO:0000313" key="4">
    <source>
        <dbReference type="Proteomes" id="UP000252707"/>
    </source>
</evidence>
<dbReference type="SUPFAM" id="SSF53955">
    <property type="entry name" value="Lysozyme-like"/>
    <property type="match status" value="1"/>
</dbReference>
<dbReference type="EMBL" id="QPJY01000001">
    <property type="protein sequence ID" value="RCX33370.1"/>
    <property type="molecule type" value="Genomic_DNA"/>
</dbReference>
<dbReference type="AlphaFoldDB" id="A0A369CH15"/>
<dbReference type="Pfam" id="PF13406">
    <property type="entry name" value="SLT_2"/>
    <property type="match status" value="1"/>
</dbReference>
<evidence type="ECO:0000313" key="3">
    <source>
        <dbReference type="EMBL" id="RCX33370.1"/>
    </source>
</evidence>
<dbReference type="GO" id="GO:0008933">
    <property type="term" value="F:peptidoglycan lytic transglycosylase activity"/>
    <property type="evidence" value="ECO:0007669"/>
    <property type="project" value="TreeGrafter"/>
</dbReference>
<dbReference type="RefSeq" id="WP_114278214.1">
    <property type="nucleotide sequence ID" value="NZ_QPJY01000001.1"/>
</dbReference>
<dbReference type="InterPro" id="IPR031304">
    <property type="entry name" value="SLT_2"/>
</dbReference>
<protein>
    <submittedName>
        <fullName evidence="3">Membrane-bound lytic murein transglycosylase B</fullName>
    </submittedName>
</protein>
<dbReference type="Gene3D" id="1.10.8.350">
    <property type="entry name" value="Bacterial muramidase"/>
    <property type="match status" value="1"/>
</dbReference>
<dbReference type="Gene3D" id="1.10.530.10">
    <property type="match status" value="1"/>
</dbReference>